<dbReference type="RefSeq" id="WP_095498319.1">
    <property type="nucleotide sequence ID" value="NZ_BSPO01000003.1"/>
</dbReference>
<accession>A0AA37TRA2</accession>
<gene>
    <name evidence="1" type="ORF">GCM10007894_21650</name>
</gene>
<evidence type="ECO:0000313" key="1">
    <source>
        <dbReference type="EMBL" id="GLS84188.1"/>
    </source>
</evidence>
<evidence type="ECO:0000313" key="2">
    <source>
        <dbReference type="Proteomes" id="UP001157439"/>
    </source>
</evidence>
<sequence>MEYPIVPYTAKPTLSRKQLMLKKLASMADTPWKKSLLTLFVTSNITATAAIPVAGGIGAAFELAAEDVALLCGSIWGGSEAVCFGSGLLLGKEVISVVKDTVKLVFGK</sequence>
<reference evidence="1 2" key="1">
    <citation type="journal article" date="2014" name="Int. J. Syst. Evol. Microbiol.">
        <title>Complete genome sequence of Corynebacterium casei LMG S-19264T (=DSM 44701T), isolated from a smear-ripened cheese.</title>
        <authorList>
            <consortium name="US DOE Joint Genome Institute (JGI-PGF)"/>
            <person name="Walter F."/>
            <person name="Albersmeier A."/>
            <person name="Kalinowski J."/>
            <person name="Ruckert C."/>
        </authorList>
    </citation>
    <scope>NUCLEOTIDE SEQUENCE [LARGE SCALE GENOMIC DNA]</scope>
    <source>
        <strain evidence="1 2">NBRC 112785</strain>
    </source>
</reference>
<dbReference type="AlphaFoldDB" id="A0AA37TRA2"/>
<dbReference type="Proteomes" id="UP001157439">
    <property type="component" value="Unassembled WGS sequence"/>
</dbReference>
<proteinExistence type="predicted"/>
<protein>
    <submittedName>
        <fullName evidence="1">Uncharacterized protein</fullName>
    </submittedName>
</protein>
<dbReference type="EMBL" id="BSPO01000003">
    <property type="protein sequence ID" value="GLS84188.1"/>
    <property type="molecule type" value="Genomic_DNA"/>
</dbReference>
<organism evidence="1 2">
    <name type="scientific">Paraferrimonas haliotis</name>
    <dbReference type="NCBI Taxonomy" id="2013866"/>
    <lineage>
        <taxon>Bacteria</taxon>
        <taxon>Pseudomonadati</taxon>
        <taxon>Pseudomonadota</taxon>
        <taxon>Gammaproteobacteria</taxon>
        <taxon>Alteromonadales</taxon>
        <taxon>Ferrimonadaceae</taxon>
        <taxon>Paraferrimonas</taxon>
    </lineage>
</organism>
<comment type="caution">
    <text evidence="1">The sequence shown here is derived from an EMBL/GenBank/DDBJ whole genome shotgun (WGS) entry which is preliminary data.</text>
</comment>
<keyword evidence="2" id="KW-1185">Reference proteome</keyword>
<name>A0AA37TRA2_9GAMM</name>